<dbReference type="EMBL" id="SMZO01000059">
    <property type="protein sequence ID" value="TDL84709.1"/>
    <property type="molecule type" value="Genomic_DNA"/>
</dbReference>
<comment type="subcellular location">
    <subcellularLocation>
        <location evidence="1">Cell membrane</location>
        <topology evidence="1">Multi-pass membrane protein</topology>
    </subcellularLocation>
</comment>
<keyword evidence="2" id="KW-1003">Cell membrane</keyword>
<dbReference type="InterPro" id="IPR026392">
    <property type="entry name" value="Exo/Archaeosortase_dom"/>
</dbReference>
<dbReference type="GO" id="GO:0004175">
    <property type="term" value="F:endopeptidase activity"/>
    <property type="evidence" value="ECO:0007669"/>
    <property type="project" value="UniProtKB-ARBA"/>
</dbReference>
<dbReference type="InterPro" id="IPR003675">
    <property type="entry name" value="Rce1/LyrA-like_dom"/>
</dbReference>
<keyword evidence="7 8" id="KW-0472">Membrane</keyword>
<protein>
    <submittedName>
        <fullName evidence="10">Exosortase E/protease, VPEID-CTERM system</fullName>
        <ecNumber evidence="10">3.4.22.-</ecNumber>
    </submittedName>
</protein>
<feature type="transmembrane region" description="Helical" evidence="8">
    <location>
        <begin position="17"/>
        <end position="37"/>
    </location>
</feature>
<keyword evidence="6 8" id="KW-1133">Transmembrane helix</keyword>
<dbReference type="NCBIfam" id="TIGR04162">
    <property type="entry name" value="exo_VPEID"/>
    <property type="match status" value="1"/>
</dbReference>
<feature type="transmembrane region" description="Helical" evidence="8">
    <location>
        <begin position="399"/>
        <end position="417"/>
    </location>
</feature>
<evidence type="ECO:0000259" key="9">
    <source>
        <dbReference type="Pfam" id="PF02517"/>
    </source>
</evidence>
<name>A0A4V3BAW1_9RHOB</name>
<dbReference type="NCBIfam" id="TIGR04178">
    <property type="entry name" value="exo_archaeo"/>
    <property type="match status" value="1"/>
</dbReference>
<feature type="transmembrane region" description="Helical" evidence="8">
    <location>
        <begin position="437"/>
        <end position="463"/>
    </location>
</feature>
<keyword evidence="11" id="KW-1185">Reference proteome</keyword>
<feature type="transmembrane region" description="Helical" evidence="8">
    <location>
        <begin position="159"/>
        <end position="180"/>
    </location>
</feature>
<feature type="transmembrane region" description="Helical" evidence="8">
    <location>
        <begin position="475"/>
        <end position="491"/>
    </location>
</feature>
<evidence type="ECO:0000256" key="2">
    <source>
        <dbReference type="ARBA" id="ARBA00022475"/>
    </source>
</evidence>
<feature type="transmembrane region" description="Helical" evidence="8">
    <location>
        <begin position="297"/>
        <end position="317"/>
    </location>
</feature>
<evidence type="ECO:0000256" key="4">
    <source>
        <dbReference type="ARBA" id="ARBA00022692"/>
    </source>
</evidence>
<dbReference type="InterPro" id="IPR019127">
    <property type="entry name" value="Exosortase"/>
</dbReference>
<dbReference type="OrthoDB" id="8451928at2"/>
<dbReference type="Pfam" id="PF02517">
    <property type="entry name" value="Rce1-like"/>
    <property type="match status" value="1"/>
</dbReference>
<evidence type="ECO:0000313" key="10">
    <source>
        <dbReference type="EMBL" id="TDL84709.1"/>
    </source>
</evidence>
<dbReference type="Proteomes" id="UP000294562">
    <property type="component" value="Unassembled WGS sequence"/>
</dbReference>
<dbReference type="EC" id="3.4.22.-" evidence="10"/>
<evidence type="ECO:0000256" key="3">
    <source>
        <dbReference type="ARBA" id="ARBA00022670"/>
    </source>
</evidence>
<gene>
    <name evidence="10" type="primary">xrtE</name>
    <name evidence="10" type="ORF">E2L05_17430</name>
</gene>
<evidence type="ECO:0000256" key="5">
    <source>
        <dbReference type="ARBA" id="ARBA00022801"/>
    </source>
</evidence>
<keyword evidence="5 10" id="KW-0378">Hydrolase</keyword>
<sequence length="544" mass="57813">MEYADRMNGRSSTGPRAGLLLLAIFCVALVVAAALVYKHDFVFVCRDSLPTVFCAALSGAAPRVLSVVGILTMASMIRPAVLRQVAAALRPTLAWDGIALIALGSVLIFAPWILNKGLPGAVDPSVFVALWLSGLAVAGAGLTHTLFPLKTVFAALKPAALPVGGLVAFGLLLPEVALTLQPIWKMPWLSELTFDTVIAALTFFGQPVVSDATTKMIGIDEFMVLVGPQCSGVEGLALITVFLATYIFLFRDQLRLGRALLLFPIGLVASWTLNSIRIAVLLLIGRYVSPELAIEGFHSHAGWLMFMLLSVSLAAGAHRVRWLQKSGAISVAESTQPRPSFFADRATVLILPFAVFMASSTLTSAISETPAMLYPVRMAFVAVLIALGWSVVRALPWRIDPLSLATGLACGALWVATSGPASATDALLESRLAELSSVAFFGWIVVRLLGTSVVVPLVEEFFFRGYILAKLDKGGMAWRILALVVSTGIFAAMHDRYIAAASAGLLFGLIYLRRGNLTDAVVSHAGANAVIAGWALVHGDFSVI</sequence>
<proteinExistence type="predicted"/>
<feature type="transmembrane region" description="Helical" evidence="8">
    <location>
        <begin position="126"/>
        <end position="147"/>
    </location>
</feature>
<feature type="transmembrane region" description="Helical" evidence="8">
    <location>
        <begin position="346"/>
        <end position="366"/>
    </location>
</feature>
<feature type="transmembrane region" description="Helical" evidence="8">
    <location>
        <begin position="497"/>
        <end position="513"/>
    </location>
</feature>
<dbReference type="Pfam" id="PF09721">
    <property type="entry name" value="Exosortase_EpsH"/>
    <property type="match status" value="1"/>
</dbReference>
<comment type="caution">
    <text evidence="10">The sequence shown here is derived from an EMBL/GenBank/DDBJ whole genome shotgun (WGS) entry which is preliminary data.</text>
</comment>
<evidence type="ECO:0000256" key="6">
    <source>
        <dbReference type="ARBA" id="ARBA00022989"/>
    </source>
</evidence>
<evidence type="ECO:0000256" key="7">
    <source>
        <dbReference type="ARBA" id="ARBA00023136"/>
    </source>
</evidence>
<dbReference type="NCBIfam" id="TIGR03008">
    <property type="entry name" value="pepcterm_CAAX"/>
    <property type="match status" value="1"/>
</dbReference>
<feature type="transmembrane region" description="Helical" evidence="8">
    <location>
        <begin position="222"/>
        <end position="249"/>
    </location>
</feature>
<dbReference type="GO" id="GO:0005886">
    <property type="term" value="C:plasma membrane"/>
    <property type="evidence" value="ECO:0007669"/>
    <property type="project" value="UniProtKB-SubCell"/>
</dbReference>
<feature type="transmembrane region" description="Helical" evidence="8">
    <location>
        <begin position="372"/>
        <end position="392"/>
    </location>
</feature>
<dbReference type="InterPro" id="IPR014346">
    <property type="entry name" value="Prenyl_protease-related"/>
</dbReference>
<dbReference type="InterPro" id="IPR026420">
    <property type="entry name" value="Exo_VPEID"/>
</dbReference>
<feature type="transmembrane region" description="Helical" evidence="8">
    <location>
        <begin position="93"/>
        <end position="114"/>
    </location>
</feature>
<keyword evidence="4 8" id="KW-0812">Transmembrane</keyword>
<evidence type="ECO:0000256" key="1">
    <source>
        <dbReference type="ARBA" id="ARBA00004651"/>
    </source>
</evidence>
<accession>A0A4V3BAW1</accession>
<feature type="transmembrane region" description="Helical" evidence="8">
    <location>
        <begin position="49"/>
        <end position="73"/>
    </location>
</feature>
<feature type="domain" description="CAAX prenyl protease 2/Lysostaphin resistance protein A-like" evidence="9">
    <location>
        <begin position="443"/>
        <end position="530"/>
    </location>
</feature>
<evidence type="ECO:0000313" key="11">
    <source>
        <dbReference type="Proteomes" id="UP000294562"/>
    </source>
</evidence>
<organism evidence="10 11">
    <name type="scientific">Meridianimarinicoccus aquatilis</name>
    <dbReference type="NCBI Taxonomy" id="2552766"/>
    <lineage>
        <taxon>Bacteria</taxon>
        <taxon>Pseudomonadati</taxon>
        <taxon>Pseudomonadota</taxon>
        <taxon>Alphaproteobacteria</taxon>
        <taxon>Rhodobacterales</taxon>
        <taxon>Paracoccaceae</taxon>
        <taxon>Meridianimarinicoccus</taxon>
    </lineage>
</organism>
<dbReference type="RefSeq" id="WP_133344101.1">
    <property type="nucleotide sequence ID" value="NZ_SMZO01000059.1"/>
</dbReference>
<keyword evidence="3 10" id="KW-0645">Protease</keyword>
<dbReference type="GO" id="GO:0006508">
    <property type="term" value="P:proteolysis"/>
    <property type="evidence" value="ECO:0007669"/>
    <property type="project" value="UniProtKB-KW"/>
</dbReference>
<dbReference type="GO" id="GO:0080120">
    <property type="term" value="P:CAAX-box protein maturation"/>
    <property type="evidence" value="ECO:0007669"/>
    <property type="project" value="UniProtKB-ARBA"/>
</dbReference>
<reference evidence="10 11" key="1">
    <citation type="submission" date="2019-03" db="EMBL/GenBank/DDBJ databases">
        <title>Rhodobacteraceae bacterium SM1902, a new member of the family Rhodobacteraceae isolated from Yantai.</title>
        <authorList>
            <person name="Sun Y."/>
        </authorList>
    </citation>
    <scope>NUCLEOTIDE SEQUENCE [LARGE SCALE GENOMIC DNA]</scope>
    <source>
        <strain evidence="10 11">SM1902</strain>
    </source>
</reference>
<dbReference type="AlphaFoldDB" id="A0A4V3BAW1"/>
<feature type="transmembrane region" description="Helical" evidence="8">
    <location>
        <begin position="261"/>
        <end position="285"/>
    </location>
</feature>
<evidence type="ECO:0000256" key="8">
    <source>
        <dbReference type="SAM" id="Phobius"/>
    </source>
</evidence>